<organism evidence="2 3">
    <name type="scientific">Streptomyces yatensis</name>
    <dbReference type="NCBI Taxonomy" id="155177"/>
    <lineage>
        <taxon>Bacteria</taxon>
        <taxon>Bacillati</taxon>
        <taxon>Actinomycetota</taxon>
        <taxon>Actinomycetes</taxon>
        <taxon>Kitasatosporales</taxon>
        <taxon>Streptomycetaceae</taxon>
        <taxon>Streptomyces</taxon>
        <taxon>Streptomyces violaceusniger group</taxon>
    </lineage>
</organism>
<evidence type="ECO:0000259" key="1">
    <source>
        <dbReference type="Pfam" id="PF04149"/>
    </source>
</evidence>
<dbReference type="EMBL" id="BAAALR010000060">
    <property type="protein sequence ID" value="GAA1704432.1"/>
    <property type="molecule type" value="Genomic_DNA"/>
</dbReference>
<dbReference type="Pfam" id="PF04149">
    <property type="entry name" value="DUF397"/>
    <property type="match status" value="1"/>
</dbReference>
<dbReference type="InterPro" id="IPR007278">
    <property type="entry name" value="DUF397"/>
</dbReference>
<evidence type="ECO:0000313" key="3">
    <source>
        <dbReference type="Proteomes" id="UP001499947"/>
    </source>
</evidence>
<dbReference type="Proteomes" id="UP001499947">
    <property type="component" value="Unassembled WGS sequence"/>
</dbReference>
<dbReference type="RefSeq" id="WP_211123599.1">
    <property type="nucleotide sequence ID" value="NZ_BAAALR010000060.1"/>
</dbReference>
<protein>
    <recommendedName>
        <fullName evidence="1">DUF397 domain-containing protein</fullName>
    </recommendedName>
</protein>
<sequence length="67" mass="7143">MAALEFRKSSFSTGDRECVEVSTNVPDLVAIRDSKDPGGPILRFTPATWTDFQAALAGGRIVPAPHA</sequence>
<name>A0ABN2IGL6_9ACTN</name>
<reference evidence="2 3" key="1">
    <citation type="journal article" date="2019" name="Int. J. Syst. Evol. Microbiol.">
        <title>The Global Catalogue of Microorganisms (GCM) 10K type strain sequencing project: providing services to taxonomists for standard genome sequencing and annotation.</title>
        <authorList>
            <consortium name="The Broad Institute Genomics Platform"/>
            <consortium name="The Broad Institute Genome Sequencing Center for Infectious Disease"/>
            <person name="Wu L."/>
            <person name="Ma J."/>
        </authorList>
    </citation>
    <scope>NUCLEOTIDE SEQUENCE [LARGE SCALE GENOMIC DNA]</scope>
    <source>
        <strain evidence="2 3">JCM 13244</strain>
    </source>
</reference>
<accession>A0ABN2IGL6</accession>
<gene>
    <name evidence="2" type="ORF">GCM10009680_51570</name>
</gene>
<proteinExistence type="predicted"/>
<comment type="caution">
    <text evidence="2">The sequence shown here is derived from an EMBL/GenBank/DDBJ whole genome shotgun (WGS) entry which is preliminary data.</text>
</comment>
<feature type="domain" description="DUF397" evidence="1">
    <location>
        <begin position="5"/>
        <end position="56"/>
    </location>
</feature>
<evidence type="ECO:0000313" key="2">
    <source>
        <dbReference type="EMBL" id="GAA1704432.1"/>
    </source>
</evidence>
<keyword evidence="3" id="KW-1185">Reference proteome</keyword>